<dbReference type="CDD" id="cd10170">
    <property type="entry name" value="ASKHA_NBD_HSP70"/>
    <property type="match status" value="1"/>
</dbReference>
<dbReference type="PRINTS" id="PR00301">
    <property type="entry name" value="HEATSHOCK70"/>
</dbReference>
<dbReference type="Pfam" id="PF00012">
    <property type="entry name" value="HSP70"/>
    <property type="match status" value="1"/>
</dbReference>
<dbReference type="Proteomes" id="UP001285441">
    <property type="component" value="Unassembled WGS sequence"/>
</dbReference>
<evidence type="ECO:0000256" key="1">
    <source>
        <dbReference type="ARBA" id="ARBA00022741"/>
    </source>
</evidence>
<proteinExistence type="predicted"/>
<dbReference type="EMBL" id="JAULSW010000010">
    <property type="protein sequence ID" value="KAK3368365.1"/>
    <property type="molecule type" value="Genomic_DNA"/>
</dbReference>
<dbReference type="PANTHER" id="PTHR14187">
    <property type="entry name" value="ALPHA KINASE/ELONGATION FACTOR 2 KINASE"/>
    <property type="match status" value="1"/>
</dbReference>
<dbReference type="InterPro" id="IPR043129">
    <property type="entry name" value="ATPase_NBD"/>
</dbReference>
<dbReference type="AlphaFoldDB" id="A0AAE0K2F9"/>
<evidence type="ECO:0000313" key="4">
    <source>
        <dbReference type="Proteomes" id="UP001285441"/>
    </source>
</evidence>
<keyword evidence="2" id="KW-0067">ATP-binding</keyword>
<comment type="caution">
    <text evidence="3">The sequence shown here is derived from an EMBL/GenBank/DDBJ whole genome shotgun (WGS) entry which is preliminary data.</text>
</comment>
<dbReference type="Gene3D" id="3.30.420.40">
    <property type="match status" value="2"/>
</dbReference>
<reference evidence="3" key="2">
    <citation type="submission" date="2023-06" db="EMBL/GenBank/DDBJ databases">
        <authorList>
            <consortium name="Lawrence Berkeley National Laboratory"/>
            <person name="Haridas S."/>
            <person name="Hensen N."/>
            <person name="Bonometti L."/>
            <person name="Westerberg I."/>
            <person name="Brannstrom I.O."/>
            <person name="Guillou S."/>
            <person name="Cros-Aarteil S."/>
            <person name="Calhoun S."/>
            <person name="Kuo A."/>
            <person name="Mondo S."/>
            <person name="Pangilinan J."/>
            <person name="Riley R."/>
            <person name="LaButti K."/>
            <person name="Andreopoulos B."/>
            <person name="Lipzen A."/>
            <person name="Chen C."/>
            <person name="Yanf M."/>
            <person name="Daum C."/>
            <person name="Ng V."/>
            <person name="Clum A."/>
            <person name="Steindorff A."/>
            <person name="Ohm R."/>
            <person name="Martin F."/>
            <person name="Silar P."/>
            <person name="Natvig D."/>
            <person name="Lalanne C."/>
            <person name="Gautier V."/>
            <person name="Ament-velasquez S.L."/>
            <person name="Kruys A."/>
            <person name="Hutchinson M.I."/>
            <person name="Powell A.J."/>
            <person name="Barry K."/>
            <person name="Miller A.N."/>
            <person name="Grigoriev I.V."/>
            <person name="Debuchy R."/>
            <person name="Gladieux P."/>
            <person name="Thoren M.H."/>
            <person name="Johannesson H."/>
        </authorList>
    </citation>
    <scope>NUCLEOTIDE SEQUENCE</scope>
    <source>
        <strain evidence="3">CBS 232.78</strain>
    </source>
</reference>
<name>A0AAE0K2F9_9PEZI</name>
<dbReference type="GO" id="GO:0005524">
    <property type="term" value="F:ATP binding"/>
    <property type="evidence" value="ECO:0007669"/>
    <property type="project" value="UniProtKB-KW"/>
</dbReference>
<reference evidence="3" key="1">
    <citation type="journal article" date="2023" name="Mol. Phylogenet. Evol.">
        <title>Genome-scale phylogeny and comparative genomics of the fungal order Sordariales.</title>
        <authorList>
            <person name="Hensen N."/>
            <person name="Bonometti L."/>
            <person name="Westerberg I."/>
            <person name="Brannstrom I.O."/>
            <person name="Guillou S."/>
            <person name="Cros-Aarteil S."/>
            <person name="Calhoun S."/>
            <person name="Haridas S."/>
            <person name="Kuo A."/>
            <person name="Mondo S."/>
            <person name="Pangilinan J."/>
            <person name="Riley R."/>
            <person name="LaButti K."/>
            <person name="Andreopoulos B."/>
            <person name="Lipzen A."/>
            <person name="Chen C."/>
            <person name="Yan M."/>
            <person name="Daum C."/>
            <person name="Ng V."/>
            <person name="Clum A."/>
            <person name="Steindorff A."/>
            <person name="Ohm R.A."/>
            <person name="Martin F."/>
            <person name="Silar P."/>
            <person name="Natvig D.O."/>
            <person name="Lalanne C."/>
            <person name="Gautier V."/>
            <person name="Ament-Velasquez S.L."/>
            <person name="Kruys A."/>
            <person name="Hutchinson M.I."/>
            <person name="Powell A.J."/>
            <person name="Barry K."/>
            <person name="Miller A.N."/>
            <person name="Grigoriev I.V."/>
            <person name="Debuchy R."/>
            <person name="Gladieux P."/>
            <person name="Hiltunen Thoren M."/>
            <person name="Johannesson H."/>
        </authorList>
    </citation>
    <scope>NUCLEOTIDE SEQUENCE</scope>
    <source>
        <strain evidence="3">CBS 232.78</strain>
    </source>
</reference>
<dbReference type="PANTHER" id="PTHR14187:SF81">
    <property type="entry name" value="HSP70 FAMILY PROTEIN (AFU_ORTHOLOGUE AFUA_4G14040)"/>
    <property type="match status" value="1"/>
</dbReference>
<dbReference type="InterPro" id="IPR013126">
    <property type="entry name" value="Hsp_70_fam"/>
</dbReference>
<evidence type="ECO:0000256" key="2">
    <source>
        <dbReference type="ARBA" id="ARBA00022840"/>
    </source>
</evidence>
<dbReference type="GO" id="GO:0140662">
    <property type="term" value="F:ATP-dependent protein folding chaperone"/>
    <property type="evidence" value="ECO:0007669"/>
    <property type="project" value="InterPro"/>
</dbReference>
<keyword evidence="1" id="KW-0547">Nucleotide-binding</keyword>
<gene>
    <name evidence="3" type="ORF">B0H63DRAFT_514992</name>
</gene>
<sequence>MASSYSGHSDVNLDDASVMESFLASIRDMDVKDAIKAYDSPLGDRIRAMKRLAAGSTKVIVGLDFGTTYSGLSWVLSNRTKVDDVEIVKSWPNSPGTVAKVPTVVAYASENRNDKMHLTEDKFGFCVTGDMKSYSWTKLLLDQDALANTEFDKPSLKHYFGSGLMALPRGKSAQDVCTDYMRFLYDCLIQRLEAKSVKLRITPMEVWLTVPAIWSDKAKQATILAARSAGFASRNYMGDTISVITEPEAAALTVLKPKLDVNVKTMSKNILVCDAGGGTVDITCYTVDSQKGRPVFKELPDCDAGAKCGSTAIDRGFDNWMTKRFGAAYTSLNNNHRGPRSNFMRSFECAKFNFIGLDDDTPFIVYPINMNAPDSDNYDSGMRDVCLTAKDMQRLFGPVVKSVIELIDNQIRVAKNATGQHIEEIFLVGGFGDSKYLNDKIKEWCLPMGIQLTCPTNCQTAVVTGAALRGLFGLKPTSRICRRHYGYSLLMPFRHGIDDVSTMYTSPWDDKLYSIGRLKWVAKKASLDGNTDFINDICWTLDNFDGSESTTNIVFYASDADVAPESNRHREVTRIGRLVSTFTDEEIASFRRKTKKGREMARFMAELKIDLNADTGLLEFHTLVDGREAGYTAFNYEGLGSTSYEGFGKADNP</sequence>
<evidence type="ECO:0000313" key="3">
    <source>
        <dbReference type="EMBL" id="KAK3368365.1"/>
    </source>
</evidence>
<accession>A0AAE0K2F9</accession>
<dbReference type="Gene3D" id="3.90.640.10">
    <property type="entry name" value="Actin, Chain A, domain 4"/>
    <property type="match status" value="1"/>
</dbReference>
<organism evidence="3 4">
    <name type="scientific">Podospora didyma</name>
    <dbReference type="NCBI Taxonomy" id="330526"/>
    <lineage>
        <taxon>Eukaryota</taxon>
        <taxon>Fungi</taxon>
        <taxon>Dikarya</taxon>
        <taxon>Ascomycota</taxon>
        <taxon>Pezizomycotina</taxon>
        <taxon>Sordariomycetes</taxon>
        <taxon>Sordariomycetidae</taxon>
        <taxon>Sordariales</taxon>
        <taxon>Podosporaceae</taxon>
        <taxon>Podospora</taxon>
    </lineage>
</organism>
<dbReference type="SUPFAM" id="SSF53067">
    <property type="entry name" value="Actin-like ATPase domain"/>
    <property type="match status" value="2"/>
</dbReference>
<protein>
    <submittedName>
        <fullName evidence="3">Uncharacterized protein</fullName>
    </submittedName>
</protein>
<keyword evidence="4" id="KW-1185">Reference proteome</keyword>